<feature type="region of interest" description="Disordered" evidence="1">
    <location>
        <begin position="1"/>
        <end position="70"/>
    </location>
</feature>
<dbReference type="Gene3D" id="3.50.50.60">
    <property type="entry name" value="FAD/NAD(P)-binding domain"/>
    <property type="match status" value="1"/>
</dbReference>
<name>A0A1V6RLA1_9EURO</name>
<dbReference type="AlphaFoldDB" id="A0A1V6RLA1"/>
<dbReference type="Proteomes" id="UP000191612">
    <property type="component" value="Unassembled WGS sequence"/>
</dbReference>
<dbReference type="SUPFAM" id="SSF51905">
    <property type="entry name" value="FAD/NAD(P)-binding domain"/>
    <property type="match status" value="1"/>
</dbReference>
<dbReference type="STRING" id="60172.A0A1V6RLA1"/>
<proteinExistence type="predicted"/>
<organism evidence="3 4">
    <name type="scientific">Penicillium solitum</name>
    <dbReference type="NCBI Taxonomy" id="60172"/>
    <lineage>
        <taxon>Eukaryota</taxon>
        <taxon>Fungi</taxon>
        <taxon>Dikarya</taxon>
        <taxon>Ascomycota</taxon>
        <taxon>Pezizomycotina</taxon>
        <taxon>Eurotiomycetes</taxon>
        <taxon>Eurotiomycetidae</taxon>
        <taxon>Eurotiales</taxon>
        <taxon>Aspergillaceae</taxon>
        <taxon>Penicillium</taxon>
    </lineage>
</organism>
<sequence length="219" mass="24566">MSWEDHSSQSRIPPQAAFLHPCQPHSEKTSVTQNPGGKEHYFTAITGSEQRNLSHEEESPPHLLQRRQRRSPTEWKYAFGTNQSPELISKWDKLSCQDRLDQIRGNTLDKIGLVGVLRWWVLGSHTPTGLNDIALHTRLRSGNSELHRRIHEHALSTDNLSYGFSAPVERIEDAGDIVTVPTGDGKTWKARSVICTVPLNVLASVEFIPRLPADKVAAL</sequence>
<feature type="domain" description="Amine oxidase" evidence="2">
    <location>
        <begin position="91"/>
        <end position="218"/>
    </location>
</feature>
<dbReference type="InterPro" id="IPR036188">
    <property type="entry name" value="FAD/NAD-bd_sf"/>
</dbReference>
<protein>
    <recommendedName>
        <fullName evidence="2">Amine oxidase domain-containing protein</fullName>
    </recommendedName>
</protein>
<dbReference type="EMBL" id="MDYO01000002">
    <property type="protein sequence ID" value="OQE02396.1"/>
    <property type="molecule type" value="Genomic_DNA"/>
</dbReference>
<comment type="caution">
    <text evidence="3">The sequence shown here is derived from an EMBL/GenBank/DDBJ whole genome shotgun (WGS) entry which is preliminary data.</text>
</comment>
<reference evidence="4" key="1">
    <citation type="journal article" date="2017" name="Nat. Microbiol.">
        <title>Global analysis of biosynthetic gene clusters reveals vast potential of secondary metabolite production in Penicillium species.</title>
        <authorList>
            <person name="Nielsen J.C."/>
            <person name="Grijseels S."/>
            <person name="Prigent S."/>
            <person name="Ji B."/>
            <person name="Dainat J."/>
            <person name="Nielsen K.F."/>
            <person name="Frisvad J.C."/>
            <person name="Workman M."/>
            <person name="Nielsen J."/>
        </authorList>
    </citation>
    <scope>NUCLEOTIDE SEQUENCE [LARGE SCALE GENOMIC DNA]</scope>
    <source>
        <strain evidence="4">IBT 29525</strain>
    </source>
</reference>
<keyword evidence="4" id="KW-1185">Reference proteome</keyword>
<evidence type="ECO:0000313" key="3">
    <source>
        <dbReference type="EMBL" id="OQE02396.1"/>
    </source>
</evidence>
<evidence type="ECO:0000256" key="1">
    <source>
        <dbReference type="SAM" id="MobiDB-lite"/>
    </source>
</evidence>
<dbReference type="InterPro" id="IPR002937">
    <property type="entry name" value="Amino_oxidase"/>
</dbReference>
<dbReference type="GO" id="GO:0016491">
    <property type="term" value="F:oxidoreductase activity"/>
    <property type="evidence" value="ECO:0007669"/>
    <property type="project" value="InterPro"/>
</dbReference>
<accession>A0A1V6RLA1</accession>
<dbReference type="Pfam" id="PF01593">
    <property type="entry name" value="Amino_oxidase"/>
    <property type="match status" value="1"/>
</dbReference>
<gene>
    <name evidence="3" type="ORF">PENSOL_c002G05700</name>
</gene>
<evidence type="ECO:0000259" key="2">
    <source>
        <dbReference type="Pfam" id="PF01593"/>
    </source>
</evidence>
<evidence type="ECO:0000313" key="4">
    <source>
        <dbReference type="Proteomes" id="UP000191612"/>
    </source>
</evidence>